<keyword evidence="5" id="KW-0963">Cytoplasm</keyword>
<feature type="domain" description="Vta1 C-terminal" evidence="11">
    <location>
        <begin position="397"/>
        <end position="432"/>
    </location>
</feature>
<feature type="compositionally biased region" description="Low complexity" evidence="9">
    <location>
        <begin position="273"/>
        <end position="285"/>
    </location>
</feature>
<dbReference type="Pfam" id="PF18097">
    <property type="entry name" value="Vta1_C"/>
    <property type="match status" value="1"/>
</dbReference>
<evidence type="ECO:0000256" key="1">
    <source>
        <dbReference type="ARBA" id="ARBA00004481"/>
    </source>
</evidence>
<dbReference type="Gene3D" id="1.25.40.270">
    <property type="entry name" value="Vacuolar protein sorting-associated protein vta1"/>
    <property type="match status" value="1"/>
</dbReference>
<feature type="compositionally biased region" description="Basic and acidic residues" evidence="9">
    <location>
        <begin position="158"/>
        <end position="184"/>
    </location>
</feature>
<dbReference type="InterPro" id="IPR023175">
    <property type="entry name" value="Vta1/CALS_N_sf"/>
</dbReference>
<feature type="region of interest" description="Disordered" evidence="9">
    <location>
        <begin position="158"/>
        <end position="394"/>
    </location>
</feature>
<dbReference type="Proteomes" id="UP001586593">
    <property type="component" value="Unassembled WGS sequence"/>
</dbReference>
<keyword evidence="6" id="KW-0967">Endosome</keyword>
<evidence type="ECO:0000256" key="6">
    <source>
        <dbReference type="ARBA" id="ARBA00022753"/>
    </source>
</evidence>
<accession>A0ABR3XQ59</accession>
<dbReference type="InterPro" id="IPR044538">
    <property type="entry name" value="Vta1-like"/>
</dbReference>
<evidence type="ECO:0000256" key="2">
    <source>
        <dbReference type="ARBA" id="ARBA00004496"/>
    </source>
</evidence>
<gene>
    <name evidence="12" type="ORF">VTK73DRAFT_8012</name>
</gene>
<evidence type="ECO:0000256" key="7">
    <source>
        <dbReference type="ARBA" id="ARBA00022927"/>
    </source>
</evidence>
<evidence type="ECO:0000313" key="13">
    <source>
        <dbReference type="Proteomes" id="UP001586593"/>
    </source>
</evidence>
<dbReference type="Pfam" id="PF04652">
    <property type="entry name" value="Vta1"/>
    <property type="match status" value="1"/>
</dbReference>
<dbReference type="InterPro" id="IPR039431">
    <property type="entry name" value="Vta1/CALS_N"/>
</dbReference>
<dbReference type="InterPro" id="IPR041212">
    <property type="entry name" value="Vta1_C"/>
</dbReference>
<dbReference type="Gene3D" id="1.20.5.420">
    <property type="entry name" value="Immunoglobulin FC, subunit C"/>
    <property type="match status" value="1"/>
</dbReference>
<proteinExistence type="inferred from homology"/>
<keyword evidence="4" id="KW-0813">Transport</keyword>
<comment type="caution">
    <text evidence="12">The sequence shown here is derived from an EMBL/GenBank/DDBJ whole genome shotgun (WGS) entry which is preliminary data.</text>
</comment>
<dbReference type="PANTHER" id="PTHR46009">
    <property type="entry name" value="VACUOLAR PROTEIN SORTING-ASSOCIATED PROTEIN VTA1 HOMOLOG"/>
    <property type="match status" value="1"/>
</dbReference>
<feature type="compositionally biased region" description="Polar residues" evidence="9">
    <location>
        <begin position="224"/>
        <end position="233"/>
    </location>
</feature>
<name>A0ABR3XQ59_9PEZI</name>
<feature type="compositionally biased region" description="Polar residues" evidence="9">
    <location>
        <begin position="349"/>
        <end position="360"/>
    </location>
</feature>
<keyword evidence="8" id="KW-0472">Membrane</keyword>
<comment type="subcellular location">
    <subcellularLocation>
        <location evidence="2">Cytoplasm</location>
    </subcellularLocation>
    <subcellularLocation>
        <location evidence="1">Endosome membrane</location>
        <topology evidence="1">Peripheral membrane protein</topology>
    </subcellularLocation>
</comment>
<comment type="similarity">
    <text evidence="3">Belongs to the VTA1 family.</text>
</comment>
<reference evidence="12 13" key="1">
    <citation type="journal article" date="2024" name="Commun. Biol.">
        <title>Comparative genomic analysis of thermophilic fungi reveals convergent evolutionary adaptations and gene losses.</title>
        <authorList>
            <person name="Steindorff A.S."/>
            <person name="Aguilar-Pontes M.V."/>
            <person name="Robinson A.J."/>
            <person name="Andreopoulos B."/>
            <person name="LaButti K."/>
            <person name="Kuo A."/>
            <person name="Mondo S."/>
            <person name="Riley R."/>
            <person name="Otillar R."/>
            <person name="Haridas S."/>
            <person name="Lipzen A."/>
            <person name="Grimwood J."/>
            <person name="Schmutz J."/>
            <person name="Clum A."/>
            <person name="Reid I.D."/>
            <person name="Moisan M.C."/>
            <person name="Butler G."/>
            <person name="Nguyen T.T.M."/>
            <person name="Dewar K."/>
            <person name="Conant G."/>
            <person name="Drula E."/>
            <person name="Henrissat B."/>
            <person name="Hansel C."/>
            <person name="Singer S."/>
            <person name="Hutchinson M.I."/>
            <person name="de Vries R.P."/>
            <person name="Natvig D.O."/>
            <person name="Powell A.J."/>
            <person name="Tsang A."/>
            <person name="Grigoriev I.V."/>
        </authorList>
    </citation>
    <scope>NUCLEOTIDE SEQUENCE [LARGE SCALE GENOMIC DNA]</scope>
    <source>
        <strain evidence="12 13">ATCC 24622</strain>
    </source>
</reference>
<sequence>MADEIPPSLRQADINVYKCAVKAAQLQTVKPIVAYWCEYWVVNQVLAKQLHATDEQILAYTTHLMDKLEQTKTEYANEDAITDDVAGQAYIEQFAQETLDRAERAVRANKVTQQTATTFDAAATFFQLVNIWGPPDQETQQKIKYAKWNTARIAKAIKEGKDPNESNPRHEAVAQPDLDPHDPEAQLLNPSPSANAPRPATVEDAPESDSVKEAAGVSLPFSPASASRPTSSDGLRLPGVPTEIGHKPQPQPQPGYFDESPIAPPQSSSEDISSPPAAEAAVPSPDRWSHPDPATPPVSTLPGSPPHLESARQPPSTTPASQPTFAASPRPAPAVAPAPGPTIPRADSYYTNVPSSSHTNPIHRPAAAPLPRPTSNASSYATYKPAPPAANPNVDEEAMVLAQKHAKWAVSALNFEDVPTAVRELRKALEALGAS</sequence>
<feature type="compositionally biased region" description="Low complexity" evidence="9">
    <location>
        <begin position="313"/>
        <end position="329"/>
    </location>
</feature>
<keyword evidence="13" id="KW-1185">Reference proteome</keyword>
<evidence type="ECO:0000259" key="11">
    <source>
        <dbReference type="Pfam" id="PF18097"/>
    </source>
</evidence>
<evidence type="ECO:0000256" key="9">
    <source>
        <dbReference type="SAM" id="MobiDB-lite"/>
    </source>
</evidence>
<evidence type="ECO:0000256" key="4">
    <source>
        <dbReference type="ARBA" id="ARBA00022448"/>
    </source>
</evidence>
<evidence type="ECO:0000256" key="3">
    <source>
        <dbReference type="ARBA" id="ARBA00007895"/>
    </source>
</evidence>
<dbReference type="EMBL" id="JAZHXJ010000055">
    <property type="protein sequence ID" value="KAL1878132.1"/>
    <property type="molecule type" value="Genomic_DNA"/>
</dbReference>
<keyword evidence="7" id="KW-0653">Protein transport</keyword>
<feature type="domain" description="Vta1/callose synthase N-terminal" evidence="10">
    <location>
        <begin position="18"/>
        <end position="159"/>
    </location>
</feature>
<evidence type="ECO:0000256" key="8">
    <source>
        <dbReference type="ARBA" id="ARBA00023136"/>
    </source>
</evidence>
<organism evidence="12 13">
    <name type="scientific">Phialemonium thermophilum</name>
    <dbReference type="NCBI Taxonomy" id="223376"/>
    <lineage>
        <taxon>Eukaryota</taxon>
        <taxon>Fungi</taxon>
        <taxon>Dikarya</taxon>
        <taxon>Ascomycota</taxon>
        <taxon>Pezizomycotina</taxon>
        <taxon>Sordariomycetes</taxon>
        <taxon>Sordariomycetidae</taxon>
        <taxon>Cephalothecales</taxon>
        <taxon>Cephalothecaceae</taxon>
        <taxon>Phialemonium</taxon>
    </lineage>
</organism>
<feature type="compositionally biased region" description="Low complexity" evidence="9">
    <location>
        <begin position="189"/>
        <end position="200"/>
    </location>
</feature>
<protein>
    <submittedName>
        <fullName evidence="12">Uncharacterized protein</fullName>
    </submittedName>
</protein>
<dbReference type="PANTHER" id="PTHR46009:SF1">
    <property type="entry name" value="VACUOLAR PROTEIN SORTING-ASSOCIATED PROTEIN VTA1 HOMOLOG"/>
    <property type="match status" value="1"/>
</dbReference>
<evidence type="ECO:0000256" key="5">
    <source>
        <dbReference type="ARBA" id="ARBA00022490"/>
    </source>
</evidence>
<feature type="compositionally biased region" description="Pro residues" evidence="9">
    <location>
        <begin position="330"/>
        <end position="342"/>
    </location>
</feature>
<evidence type="ECO:0000259" key="10">
    <source>
        <dbReference type="Pfam" id="PF04652"/>
    </source>
</evidence>
<evidence type="ECO:0000313" key="12">
    <source>
        <dbReference type="EMBL" id="KAL1878132.1"/>
    </source>
</evidence>